<evidence type="ECO:0000259" key="8">
    <source>
        <dbReference type="Pfam" id="PF01490"/>
    </source>
</evidence>
<feature type="transmembrane region" description="Helical" evidence="7">
    <location>
        <begin position="284"/>
        <end position="305"/>
    </location>
</feature>
<evidence type="ECO:0000313" key="9">
    <source>
        <dbReference type="EMBL" id="KAG2602769.1"/>
    </source>
</evidence>
<sequence>MYMSHTECNPRIIPDLSASSTTHMEAGAKREAMSSSLGTEADQEHNGSAYTIAATAHAVDTDSWQQVGLLLVTSFNCAYVLSFSNLMLVPLGWGWGIACLLIVAAAAWYANWLLAGLHVIDGQRFIRYRDLMGFCLRKMYYITWSLQFSIQLLGNMGFILLGARALKAINVELSHSPARLQWFIPGTGTVFFAFSYLVPTISAMRKWLAMTVAYDVTLLAILVKDGKSNRQKDYGVHGSPAEKAFNALGAVAAILVCNTSGMLTEIQQSTLRSPAVRNMRRALAVQYTAGAAAYYGVSAAGYWAYGSAVLEYLPDQLGGPRWAVVLINAAAFLQSVVSQHMFTAPVHEALDTRLQRLHEGTSSRYNLTRRLCARGLVLAFNVLVAALLPFMGDFVNLFGSFALVPLTLVFPSMIVLKINGKSRGRWSRIWHWGIIAVSTVLGVATTAAAVRLIFHNARVYHFFADM</sequence>
<evidence type="ECO:0000256" key="6">
    <source>
        <dbReference type="ARBA" id="ARBA00023136"/>
    </source>
</evidence>
<dbReference type="InterPro" id="IPR013057">
    <property type="entry name" value="AA_transpt_TM"/>
</dbReference>
<keyword evidence="10" id="KW-1185">Reference proteome</keyword>
<evidence type="ECO:0000256" key="2">
    <source>
        <dbReference type="ARBA" id="ARBA00022448"/>
    </source>
</evidence>
<evidence type="ECO:0000256" key="5">
    <source>
        <dbReference type="ARBA" id="ARBA00022989"/>
    </source>
</evidence>
<comment type="subcellular location">
    <subcellularLocation>
        <location evidence="1">Membrane</location>
    </subcellularLocation>
</comment>
<dbReference type="Pfam" id="PF01490">
    <property type="entry name" value="Aa_trans"/>
    <property type="match status" value="1"/>
</dbReference>
<evidence type="ECO:0000313" key="10">
    <source>
        <dbReference type="Proteomes" id="UP000823388"/>
    </source>
</evidence>
<dbReference type="EMBL" id="CM029045">
    <property type="protein sequence ID" value="KAG2602769.1"/>
    <property type="molecule type" value="Genomic_DNA"/>
</dbReference>
<evidence type="ECO:0000256" key="7">
    <source>
        <dbReference type="SAM" id="Phobius"/>
    </source>
</evidence>
<feature type="transmembrane region" description="Helical" evidence="7">
    <location>
        <begin position="141"/>
        <end position="160"/>
    </location>
</feature>
<name>A0A8T0T3A9_PANVG</name>
<dbReference type="Proteomes" id="UP000823388">
    <property type="component" value="Chromosome 5K"/>
</dbReference>
<dbReference type="AlphaFoldDB" id="A0A8T0T3A9"/>
<feature type="transmembrane region" description="Helical" evidence="7">
    <location>
        <begin position="95"/>
        <end position="120"/>
    </location>
</feature>
<accession>A0A8T0T3A9</accession>
<comment type="caution">
    <text evidence="9">The sequence shown here is derived from an EMBL/GenBank/DDBJ whole genome shotgun (WGS) entry which is preliminary data.</text>
</comment>
<proteinExistence type="predicted"/>
<dbReference type="PANTHER" id="PTHR48017">
    <property type="entry name" value="OS05G0424000 PROTEIN-RELATED"/>
    <property type="match status" value="1"/>
</dbReference>
<feature type="transmembrane region" description="Helical" evidence="7">
    <location>
        <begin position="180"/>
        <end position="198"/>
    </location>
</feature>
<keyword evidence="3 7" id="KW-0812">Transmembrane</keyword>
<feature type="domain" description="Amino acid transporter transmembrane" evidence="8">
    <location>
        <begin position="61"/>
        <end position="448"/>
    </location>
</feature>
<feature type="transmembrane region" description="Helical" evidence="7">
    <location>
        <begin position="371"/>
        <end position="391"/>
    </location>
</feature>
<protein>
    <recommendedName>
        <fullName evidence="8">Amino acid transporter transmembrane domain-containing protein</fullName>
    </recommendedName>
</protein>
<gene>
    <name evidence="9" type="ORF">PVAP13_5KG707100</name>
</gene>
<feature type="transmembrane region" description="Helical" evidence="7">
    <location>
        <begin position="430"/>
        <end position="454"/>
    </location>
</feature>
<feature type="transmembrane region" description="Helical" evidence="7">
    <location>
        <begin position="325"/>
        <end position="350"/>
    </location>
</feature>
<evidence type="ECO:0000256" key="4">
    <source>
        <dbReference type="ARBA" id="ARBA00022970"/>
    </source>
</evidence>
<keyword evidence="6 7" id="KW-0472">Membrane</keyword>
<feature type="transmembrane region" description="Helical" evidence="7">
    <location>
        <begin position="397"/>
        <end position="418"/>
    </location>
</feature>
<keyword evidence="4" id="KW-0029">Amino-acid transport</keyword>
<organism evidence="9 10">
    <name type="scientific">Panicum virgatum</name>
    <name type="common">Blackwell switchgrass</name>
    <dbReference type="NCBI Taxonomy" id="38727"/>
    <lineage>
        <taxon>Eukaryota</taxon>
        <taxon>Viridiplantae</taxon>
        <taxon>Streptophyta</taxon>
        <taxon>Embryophyta</taxon>
        <taxon>Tracheophyta</taxon>
        <taxon>Spermatophyta</taxon>
        <taxon>Magnoliopsida</taxon>
        <taxon>Liliopsida</taxon>
        <taxon>Poales</taxon>
        <taxon>Poaceae</taxon>
        <taxon>PACMAD clade</taxon>
        <taxon>Panicoideae</taxon>
        <taxon>Panicodae</taxon>
        <taxon>Paniceae</taxon>
        <taxon>Panicinae</taxon>
        <taxon>Panicum</taxon>
        <taxon>Panicum sect. Hiantes</taxon>
    </lineage>
</organism>
<evidence type="ECO:0000256" key="3">
    <source>
        <dbReference type="ARBA" id="ARBA00022692"/>
    </source>
</evidence>
<reference evidence="9" key="1">
    <citation type="submission" date="2020-05" db="EMBL/GenBank/DDBJ databases">
        <title>WGS assembly of Panicum virgatum.</title>
        <authorList>
            <person name="Lovell J.T."/>
            <person name="Jenkins J."/>
            <person name="Shu S."/>
            <person name="Juenger T.E."/>
            <person name="Schmutz J."/>
        </authorList>
    </citation>
    <scope>NUCLEOTIDE SEQUENCE</scope>
    <source>
        <strain evidence="9">AP13</strain>
    </source>
</reference>
<dbReference type="GO" id="GO:0016020">
    <property type="term" value="C:membrane"/>
    <property type="evidence" value="ECO:0007669"/>
    <property type="project" value="UniProtKB-SubCell"/>
</dbReference>
<evidence type="ECO:0000256" key="1">
    <source>
        <dbReference type="ARBA" id="ARBA00004370"/>
    </source>
</evidence>
<keyword evidence="2" id="KW-0813">Transport</keyword>
<dbReference type="OrthoDB" id="40134at2759"/>
<keyword evidence="5 7" id="KW-1133">Transmembrane helix</keyword>
<dbReference type="GO" id="GO:0006865">
    <property type="term" value="P:amino acid transport"/>
    <property type="evidence" value="ECO:0007669"/>
    <property type="project" value="UniProtKB-KW"/>
</dbReference>
<feature type="transmembrane region" description="Helical" evidence="7">
    <location>
        <begin position="67"/>
        <end position="89"/>
    </location>
</feature>